<gene>
    <name evidence="2" type="ORF">ACFPET_14860</name>
</gene>
<feature type="transmembrane region" description="Helical" evidence="1">
    <location>
        <begin position="349"/>
        <end position="370"/>
    </location>
</feature>
<evidence type="ECO:0000313" key="3">
    <source>
        <dbReference type="Proteomes" id="UP001595823"/>
    </source>
</evidence>
<feature type="transmembrane region" description="Helical" evidence="1">
    <location>
        <begin position="390"/>
        <end position="410"/>
    </location>
</feature>
<evidence type="ECO:0008006" key="4">
    <source>
        <dbReference type="Google" id="ProtNLM"/>
    </source>
</evidence>
<name>A0ABV8U077_9ACTN</name>
<proteinExistence type="predicted"/>
<keyword evidence="3" id="KW-1185">Reference proteome</keyword>
<accession>A0ABV8U077</accession>
<feature type="transmembrane region" description="Helical" evidence="1">
    <location>
        <begin position="422"/>
        <end position="445"/>
    </location>
</feature>
<feature type="transmembrane region" description="Helical" evidence="1">
    <location>
        <begin position="85"/>
        <end position="106"/>
    </location>
</feature>
<dbReference type="InterPro" id="IPR036734">
    <property type="entry name" value="Neur_chan_lig-bd_sf"/>
</dbReference>
<sequence>MSEREERLLLPEGRARVKRGNAVAATVLVFATGFLAVIMVDDVGEPHRADDGITAVWLVTLSSMAVYCLLNLLIKPWNGPETRAWTSVAAFSALAVLAMVSIWGIALNRGSASGDFGVPVEAPTGIDALVERETGRTDGYVKVPTGIYVRTLDYDSRYNVTVSGTVWQHYPADFPADAKKQFAFRSDAISSVLEEDHREDTSDGGETITWSFELNLRERTDFRHFPLDRQTIWIPLQHAEHRDDILLVPDFYSYPVWERENGLGLAKYIELDEWTVSETVFSYHDRNWFTTFGNGLYNRPGEWPQLHYNIVVARDLSNQFGSTLVPLAAVSVFMFATMMVTTKQDDRRAALGFSTLSTIAVSMTALIVIVVRHNDIISASPGPGVTYLEVFPFVIYTMTMAAALNAVLYARLHLSVLEWRDNLLPSLLYWPVLTGALLAATAIYFG</sequence>
<dbReference type="Proteomes" id="UP001595823">
    <property type="component" value="Unassembled WGS sequence"/>
</dbReference>
<keyword evidence="1" id="KW-0812">Transmembrane</keyword>
<reference evidence="3" key="1">
    <citation type="journal article" date="2019" name="Int. J. Syst. Evol. Microbiol.">
        <title>The Global Catalogue of Microorganisms (GCM) 10K type strain sequencing project: providing services to taxonomists for standard genome sequencing and annotation.</title>
        <authorList>
            <consortium name="The Broad Institute Genomics Platform"/>
            <consortium name="The Broad Institute Genome Sequencing Center for Infectious Disease"/>
            <person name="Wu L."/>
            <person name="Ma J."/>
        </authorList>
    </citation>
    <scope>NUCLEOTIDE SEQUENCE [LARGE SCALE GENOMIC DNA]</scope>
    <source>
        <strain evidence="3">IBRC-M 10908</strain>
    </source>
</reference>
<evidence type="ECO:0000313" key="2">
    <source>
        <dbReference type="EMBL" id="MFC4336481.1"/>
    </source>
</evidence>
<feature type="transmembrane region" description="Helical" evidence="1">
    <location>
        <begin position="324"/>
        <end position="342"/>
    </location>
</feature>
<evidence type="ECO:0000256" key="1">
    <source>
        <dbReference type="SAM" id="Phobius"/>
    </source>
</evidence>
<keyword evidence="1" id="KW-0472">Membrane</keyword>
<organism evidence="2 3">
    <name type="scientific">Salininema proteolyticum</name>
    <dbReference type="NCBI Taxonomy" id="1607685"/>
    <lineage>
        <taxon>Bacteria</taxon>
        <taxon>Bacillati</taxon>
        <taxon>Actinomycetota</taxon>
        <taxon>Actinomycetes</taxon>
        <taxon>Glycomycetales</taxon>
        <taxon>Glycomycetaceae</taxon>
        <taxon>Salininema</taxon>
    </lineage>
</organism>
<dbReference type="RefSeq" id="WP_380622466.1">
    <property type="nucleotide sequence ID" value="NZ_JBHSDK010000021.1"/>
</dbReference>
<comment type="caution">
    <text evidence="2">The sequence shown here is derived from an EMBL/GenBank/DDBJ whole genome shotgun (WGS) entry which is preliminary data.</text>
</comment>
<feature type="transmembrane region" description="Helical" evidence="1">
    <location>
        <begin position="52"/>
        <end position="73"/>
    </location>
</feature>
<protein>
    <recommendedName>
        <fullName evidence="4">Neurotransmitter-gated ion-channel ligand binding domain-containing protein</fullName>
    </recommendedName>
</protein>
<dbReference type="EMBL" id="JBHSDK010000021">
    <property type="protein sequence ID" value="MFC4336481.1"/>
    <property type="molecule type" value="Genomic_DNA"/>
</dbReference>
<dbReference type="Gene3D" id="2.70.170.10">
    <property type="entry name" value="Neurotransmitter-gated ion-channel ligand-binding domain"/>
    <property type="match status" value="1"/>
</dbReference>
<keyword evidence="1" id="KW-1133">Transmembrane helix</keyword>
<feature type="transmembrane region" description="Helical" evidence="1">
    <location>
        <begin position="21"/>
        <end position="40"/>
    </location>
</feature>